<evidence type="ECO:0000313" key="3">
    <source>
        <dbReference type="Proteomes" id="UP000249499"/>
    </source>
</evidence>
<keyword evidence="1" id="KW-0812">Transmembrane</keyword>
<sequence>MTVSPPRRKSRIVFWLAAIFILTGIVATALLANDRRNLRFLADRYHIGWLGYETVTPPKKLQQVKQGPKRVAPPVFPPAVAKPVATRLFTNLNSAPSFFLRRWKISGETACDAISRAGFAVGPWHQGAIDNSTFECSYQTPVSETAADEQPSLFVIVRGTPKGEVSSIRVKAILPETAAGRELQAKFQGLVHAIVQAVGWSDLSDATDRIGKLENVTQSSFGARIVFSHEFADPRRFNLILDIDRPTGDRILAANFFDTSKWLPLPEITSRR</sequence>
<proteinExistence type="predicted"/>
<name>A0AAF1KSD2_9HYPH</name>
<dbReference type="InterPro" id="IPR046071">
    <property type="entry name" value="DUF6030"/>
</dbReference>
<keyword evidence="1" id="KW-1133">Transmembrane helix</keyword>
<dbReference type="KEGG" id="rtu:PR017_12685"/>
<keyword evidence="3" id="KW-1185">Reference proteome</keyword>
<reference evidence="3" key="2">
    <citation type="journal article" date="2023" name="MicrobiologyOpen">
        <title>Genomics of the tumorigenes clade of the family Rhizobiaceae and description of Rhizobium rhododendri sp. nov.</title>
        <authorList>
            <person name="Kuzmanovic N."/>
            <person name="diCenzo G.C."/>
            <person name="Bunk B."/>
            <person name="Sproeer C."/>
            <person name="Fruehling A."/>
            <person name="Neumann-Schaal M."/>
            <person name="Overmann J."/>
            <person name="Smalla K."/>
        </authorList>
    </citation>
    <scope>NUCLEOTIDE SEQUENCE [LARGE SCALE GENOMIC DNA]</scope>
    <source>
        <strain evidence="3">1078</strain>
    </source>
</reference>
<protein>
    <submittedName>
        <fullName evidence="2">DUF6030 family protein</fullName>
    </submittedName>
</protein>
<evidence type="ECO:0000313" key="2">
    <source>
        <dbReference type="EMBL" id="WFR94676.1"/>
    </source>
</evidence>
<reference evidence="2 3" key="1">
    <citation type="journal article" date="2018" name="Sci. Rep.">
        <title>Rhizobium tumorigenes sp. nov., a novel plant tumorigenic bacterium isolated from cane gall tumors on thornless blackberry.</title>
        <authorList>
            <person name="Kuzmanovi N."/>
            <person name="Smalla K."/>
            <person name="Gronow S."/>
            <person name="PuBawska J."/>
        </authorList>
    </citation>
    <scope>NUCLEOTIDE SEQUENCE [LARGE SCALE GENOMIC DNA]</scope>
    <source>
        <strain evidence="2 3">1078</strain>
    </source>
</reference>
<keyword evidence="1" id="KW-0472">Membrane</keyword>
<evidence type="ECO:0000256" key="1">
    <source>
        <dbReference type="SAM" id="Phobius"/>
    </source>
</evidence>
<dbReference type="AlphaFoldDB" id="A0AAF1KSD2"/>
<accession>A0AAF1KSD2</accession>
<dbReference type="RefSeq" id="WP_111218916.1">
    <property type="nucleotide sequence ID" value="NZ_CP117255.1"/>
</dbReference>
<dbReference type="Proteomes" id="UP000249499">
    <property type="component" value="Chromosome"/>
</dbReference>
<dbReference type="EMBL" id="CP117255">
    <property type="protein sequence ID" value="WFR94676.1"/>
    <property type="molecule type" value="Genomic_DNA"/>
</dbReference>
<gene>
    <name evidence="2" type="ORF">PR017_12685</name>
</gene>
<dbReference type="Pfam" id="PF19495">
    <property type="entry name" value="DUF6030"/>
    <property type="match status" value="1"/>
</dbReference>
<feature type="transmembrane region" description="Helical" evidence="1">
    <location>
        <begin position="12"/>
        <end position="32"/>
    </location>
</feature>
<organism evidence="2 3">
    <name type="scientific">Rhizobium tumorigenes</name>
    <dbReference type="NCBI Taxonomy" id="2041385"/>
    <lineage>
        <taxon>Bacteria</taxon>
        <taxon>Pseudomonadati</taxon>
        <taxon>Pseudomonadota</taxon>
        <taxon>Alphaproteobacteria</taxon>
        <taxon>Hyphomicrobiales</taxon>
        <taxon>Rhizobiaceae</taxon>
        <taxon>Rhizobium/Agrobacterium group</taxon>
        <taxon>Rhizobium</taxon>
    </lineage>
</organism>